<dbReference type="PANTHER" id="PTHR42852">
    <property type="entry name" value="THIOL:DISULFIDE INTERCHANGE PROTEIN DSBE"/>
    <property type="match status" value="1"/>
</dbReference>
<dbReference type="EMBL" id="SJSM01000002">
    <property type="protein sequence ID" value="TCC98469.1"/>
    <property type="molecule type" value="Genomic_DNA"/>
</dbReference>
<dbReference type="OrthoDB" id="9815205at2"/>
<evidence type="ECO:0000256" key="2">
    <source>
        <dbReference type="ARBA" id="ARBA00022748"/>
    </source>
</evidence>
<evidence type="ECO:0000256" key="4">
    <source>
        <dbReference type="ARBA" id="ARBA00023284"/>
    </source>
</evidence>
<dbReference type="PROSITE" id="PS51352">
    <property type="entry name" value="THIOREDOXIN_2"/>
    <property type="match status" value="1"/>
</dbReference>
<dbReference type="Gene3D" id="3.40.30.10">
    <property type="entry name" value="Glutaredoxin"/>
    <property type="match status" value="1"/>
</dbReference>
<keyword evidence="7" id="KW-1185">Reference proteome</keyword>
<gene>
    <name evidence="6" type="ORF">EZ444_04075</name>
</gene>
<dbReference type="AlphaFoldDB" id="A0A4R0NDK2"/>
<dbReference type="InterPro" id="IPR013740">
    <property type="entry name" value="Redoxin"/>
</dbReference>
<dbReference type="InterPro" id="IPR013766">
    <property type="entry name" value="Thioredoxin_domain"/>
</dbReference>
<keyword evidence="4" id="KW-0676">Redox-active center</keyword>
<comment type="subcellular location">
    <subcellularLocation>
        <location evidence="1">Cell envelope</location>
    </subcellularLocation>
</comment>
<dbReference type="GO" id="GO:0030313">
    <property type="term" value="C:cell envelope"/>
    <property type="evidence" value="ECO:0007669"/>
    <property type="project" value="UniProtKB-SubCell"/>
</dbReference>
<dbReference type="RefSeq" id="WP_131607452.1">
    <property type="nucleotide sequence ID" value="NZ_SJSM01000002.1"/>
</dbReference>
<dbReference type="InterPro" id="IPR036249">
    <property type="entry name" value="Thioredoxin-like_sf"/>
</dbReference>
<evidence type="ECO:0000256" key="1">
    <source>
        <dbReference type="ARBA" id="ARBA00004196"/>
    </source>
</evidence>
<dbReference type="PANTHER" id="PTHR42852:SF6">
    <property type="entry name" value="THIOL:DISULFIDE INTERCHANGE PROTEIN DSBE"/>
    <property type="match status" value="1"/>
</dbReference>
<accession>A0A4R0NDK2</accession>
<evidence type="ECO:0000313" key="6">
    <source>
        <dbReference type="EMBL" id="TCC98469.1"/>
    </source>
</evidence>
<proteinExistence type="predicted"/>
<dbReference type="InterPro" id="IPR050553">
    <property type="entry name" value="Thioredoxin_ResA/DsbE_sf"/>
</dbReference>
<dbReference type="GO" id="GO:0016491">
    <property type="term" value="F:oxidoreductase activity"/>
    <property type="evidence" value="ECO:0007669"/>
    <property type="project" value="InterPro"/>
</dbReference>
<organism evidence="6 7">
    <name type="scientific">Pedobacter hiemivivus</name>
    <dbReference type="NCBI Taxonomy" id="2530454"/>
    <lineage>
        <taxon>Bacteria</taxon>
        <taxon>Pseudomonadati</taxon>
        <taxon>Bacteroidota</taxon>
        <taxon>Sphingobacteriia</taxon>
        <taxon>Sphingobacteriales</taxon>
        <taxon>Sphingobacteriaceae</taxon>
        <taxon>Pedobacter</taxon>
    </lineage>
</organism>
<sequence length="520" mass="58848">MKDKLKQITCKLILLGAYGLLCFVSISSAKAIQTFQNERKKAIYINVRYKEAISTDTLIISINGLFLTEPWVAEHGCKATADPDGFFRFEIPTETSCGYFTLSKPARGDRKGHLVYMLKNQLYESGDSLDLEISFTENAIGQQSNSYNYHGKGAQKYNLVNMLISGNFKPDPQIPITITGNYPQDWDGNILSFPNFDAVPTLVQQKVDFLDRHKYLLSPLSYQVIRADLLYSSRGSVFEKINAFVKNGKMQRQDELQRRKIRSRFASSFDYLNTFEISPEALAISVNYTSFLAGRFGKLRAQSSVDTGFYSLEYVYKLAKNYSSNPALNEKLVMLSFTTPEKTPQNIDSLYADAEKYLKIPDHLALLKSFRNRTSANSFSTYALTDTGGKHVKTTDFKDKIVLIDLWFTGCSGCAAYYQQTLSKVKVFFKDNPSVVFLSVCSDLSQETWKKSILTNRYTSSDAVNLYTNGLGLKHPFLTSYNIVSAPTVILLDQTGKIKYFNTSNLYKEELLKKTITELL</sequence>
<dbReference type="Pfam" id="PF08534">
    <property type="entry name" value="Redoxin"/>
    <property type="match status" value="1"/>
</dbReference>
<dbReference type="Proteomes" id="UP000291117">
    <property type="component" value="Unassembled WGS sequence"/>
</dbReference>
<keyword evidence="3" id="KW-1015">Disulfide bond</keyword>
<protein>
    <submittedName>
        <fullName evidence="6">Redoxin domain-containing protein</fullName>
    </submittedName>
</protein>
<name>A0A4R0NDK2_9SPHI</name>
<evidence type="ECO:0000313" key="7">
    <source>
        <dbReference type="Proteomes" id="UP000291117"/>
    </source>
</evidence>
<reference evidence="6 7" key="1">
    <citation type="submission" date="2019-02" db="EMBL/GenBank/DDBJ databases">
        <title>Pedobacter sp. RP-3-8 sp. nov., isolated from Arctic soil.</title>
        <authorList>
            <person name="Dahal R.H."/>
        </authorList>
    </citation>
    <scope>NUCLEOTIDE SEQUENCE [LARGE SCALE GENOMIC DNA]</scope>
    <source>
        <strain evidence="6 7">RP-3-8</strain>
    </source>
</reference>
<dbReference type="GO" id="GO:0017004">
    <property type="term" value="P:cytochrome complex assembly"/>
    <property type="evidence" value="ECO:0007669"/>
    <property type="project" value="UniProtKB-KW"/>
</dbReference>
<dbReference type="SUPFAM" id="SSF52833">
    <property type="entry name" value="Thioredoxin-like"/>
    <property type="match status" value="1"/>
</dbReference>
<feature type="domain" description="Thioredoxin" evidence="5">
    <location>
        <begin position="370"/>
        <end position="520"/>
    </location>
</feature>
<comment type="caution">
    <text evidence="6">The sequence shown here is derived from an EMBL/GenBank/DDBJ whole genome shotgun (WGS) entry which is preliminary data.</text>
</comment>
<evidence type="ECO:0000256" key="3">
    <source>
        <dbReference type="ARBA" id="ARBA00023157"/>
    </source>
</evidence>
<keyword evidence="2" id="KW-0201">Cytochrome c-type biogenesis</keyword>
<evidence type="ECO:0000259" key="5">
    <source>
        <dbReference type="PROSITE" id="PS51352"/>
    </source>
</evidence>